<evidence type="ECO:0000259" key="2">
    <source>
        <dbReference type="Pfam" id="PF00144"/>
    </source>
</evidence>
<protein>
    <recommendedName>
        <fullName evidence="2">Beta-lactamase-related domain-containing protein</fullName>
    </recommendedName>
</protein>
<dbReference type="InterPro" id="IPR012338">
    <property type="entry name" value="Beta-lactam/transpept-like"/>
</dbReference>
<dbReference type="AlphaFoldDB" id="A0A3G8JR40"/>
<dbReference type="RefSeq" id="WP_124709588.1">
    <property type="nucleotide sequence ID" value="NZ_CP033972.1"/>
</dbReference>
<name>A0A3G8JR40_9ACTN</name>
<dbReference type="Gene3D" id="3.40.710.10">
    <property type="entry name" value="DD-peptidase/beta-lactamase superfamily"/>
    <property type="match status" value="1"/>
</dbReference>
<dbReference type="Pfam" id="PF00144">
    <property type="entry name" value="Beta-lactamase"/>
    <property type="match status" value="1"/>
</dbReference>
<dbReference type="InterPro" id="IPR001466">
    <property type="entry name" value="Beta-lactam-related"/>
</dbReference>
<dbReference type="InterPro" id="IPR050789">
    <property type="entry name" value="Diverse_Enzym_Activities"/>
</dbReference>
<organism evidence="3 4">
    <name type="scientific">Gordonia insulae</name>
    <dbReference type="NCBI Taxonomy" id="2420509"/>
    <lineage>
        <taxon>Bacteria</taxon>
        <taxon>Bacillati</taxon>
        <taxon>Actinomycetota</taxon>
        <taxon>Actinomycetes</taxon>
        <taxon>Mycobacteriales</taxon>
        <taxon>Gordoniaceae</taxon>
        <taxon>Gordonia</taxon>
    </lineage>
</organism>
<sequence length="481" mass="51252">MVGRVGRRGVPGRRLLAALVVSLLVAVGMVVGLPPGESHAAPADPQQQQQCAEPSGSGNPQTAAPSAVGLDKKRLDDAIAFAASRMRTHIQVFRNNCLVGTGPLNSLTGNTPWNLFSSTKSVVSMLAGIAYTQGKLDLGASIARYLPAGEVDKAHAAITVRDLLTQTSGLRQSIISEALTAGLDVDPNIGKEALALPVEHRPGTFFEYTQHGPDLLAYVVQHAVGEDLQAFAQRNLFGPLGIKKSDYFWTRDRSGNTYGYAFLFMPPADYSRLGLLMVNDGVWHGKRIIDSGYIRQLRSPSSANRCYGYLFWVNSSPCTGPSFPSRQTSNLAPLAGLPSDAYAMVGFLQQNNFIVPSLGLLVSWNGFLGDVSPDPGTVLSASLNSELYREFFRRLAAAFRAPRLPDPGPYRPTMNLNFDPVQFADPNVALGALGVGPYAPKDCTVIACGSKPLRAPLQGNPGCFAVTCVPGLPGSPGRRGG</sequence>
<dbReference type="PANTHER" id="PTHR43283:SF7">
    <property type="entry name" value="BETA-LACTAMASE-RELATED DOMAIN-CONTAINING PROTEIN"/>
    <property type="match status" value="1"/>
</dbReference>
<dbReference type="OrthoDB" id="9814204at2"/>
<feature type="domain" description="Beta-lactamase-related" evidence="2">
    <location>
        <begin position="106"/>
        <end position="274"/>
    </location>
</feature>
<gene>
    <name evidence="3" type="ORF">D7316_03793</name>
</gene>
<accession>A0A3G8JR40</accession>
<proteinExistence type="predicted"/>
<dbReference type="EMBL" id="CP033972">
    <property type="protein sequence ID" value="AZG47185.1"/>
    <property type="molecule type" value="Genomic_DNA"/>
</dbReference>
<evidence type="ECO:0000313" key="3">
    <source>
        <dbReference type="EMBL" id="AZG47185.1"/>
    </source>
</evidence>
<dbReference type="PANTHER" id="PTHR43283">
    <property type="entry name" value="BETA-LACTAMASE-RELATED"/>
    <property type="match status" value="1"/>
</dbReference>
<evidence type="ECO:0000256" key="1">
    <source>
        <dbReference type="SAM" id="MobiDB-lite"/>
    </source>
</evidence>
<dbReference type="Proteomes" id="UP000271469">
    <property type="component" value="Chromosome"/>
</dbReference>
<feature type="region of interest" description="Disordered" evidence="1">
    <location>
        <begin position="37"/>
        <end position="68"/>
    </location>
</feature>
<keyword evidence="4" id="KW-1185">Reference proteome</keyword>
<dbReference type="KEGG" id="gom:D7316_03793"/>
<evidence type="ECO:0000313" key="4">
    <source>
        <dbReference type="Proteomes" id="UP000271469"/>
    </source>
</evidence>
<dbReference type="SUPFAM" id="SSF56601">
    <property type="entry name" value="beta-lactamase/transpeptidase-like"/>
    <property type="match status" value="1"/>
</dbReference>
<reference evidence="3 4" key="1">
    <citation type="submission" date="2018-11" db="EMBL/GenBank/DDBJ databases">
        <title>Gordonia insulae sp. nov., isolated from an island soil.</title>
        <authorList>
            <person name="Kim Y.S."/>
            <person name="Kim S.B."/>
        </authorList>
    </citation>
    <scope>NUCLEOTIDE SEQUENCE [LARGE SCALE GENOMIC DNA]</scope>
    <source>
        <strain evidence="3 4">MMS17-SY073</strain>
    </source>
</reference>